<gene>
    <name evidence="2" type="ORF">TNIN_311271</name>
</gene>
<feature type="region of interest" description="Disordered" evidence="1">
    <location>
        <begin position="82"/>
        <end position="107"/>
    </location>
</feature>
<dbReference type="AlphaFoldDB" id="A0A8X6WYB3"/>
<evidence type="ECO:0000313" key="2">
    <source>
        <dbReference type="EMBL" id="GFY43475.1"/>
    </source>
</evidence>
<accession>A0A8X6WYB3</accession>
<sequence>MVFSVINVKLEYLYFYYYRGDNIEYIICFLKEKIDEVHSLKSGFLDINLFLLLPRKTHLLTMSTKQPSNAFDVTYSENRNGSSFNSFAKNPPEEKKPSTSRRRRQRRRRLSNKVLKSTFKAYLLYKWVRNDIISTRKEGYHTSLLILDKNFEYVVNTSLVKALLERYFRCRYFFPKPERLMKILLQVYTELCSIRKKIKVDYFFFKEMKTFINAPRRRKLLELKWIFKCPHKCLSCKPLKKDSYKLRKPTKPIIKSDAPINMNQVVFELKYPARWKQLFKHPAMVINDPDESDSKSEKEISCVKAIEGGSFSRDREAVKATLASFMRPFSMPKLCNLIIKP</sequence>
<comment type="caution">
    <text evidence="2">The sequence shown here is derived from an EMBL/GenBank/DDBJ whole genome shotgun (WGS) entry which is preliminary data.</text>
</comment>
<proteinExistence type="predicted"/>
<feature type="compositionally biased region" description="Basic residues" evidence="1">
    <location>
        <begin position="98"/>
        <end position="107"/>
    </location>
</feature>
<dbReference type="OrthoDB" id="10652421at2759"/>
<organism evidence="2 3">
    <name type="scientific">Trichonephila inaurata madagascariensis</name>
    <dbReference type="NCBI Taxonomy" id="2747483"/>
    <lineage>
        <taxon>Eukaryota</taxon>
        <taxon>Metazoa</taxon>
        <taxon>Ecdysozoa</taxon>
        <taxon>Arthropoda</taxon>
        <taxon>Chelicerata</taxon>
        <taxon>Arachnida</taxon>
        <taxon>Araneae</taxon>
        <taxon>Araneomorphae</taxon>
        <taxon>Entelegynae</taxon>
        <taxon>Araneoidea</taxon>
        <taxon>Nephilidae</taxon>
        <taxon>Trichonephila</taxon>
        <taxon>Trichonephila inaurata</taxon>
    </lineage>
</organism>
<dbReference type="Proteomes" id="UP000886998">
    <property type="component" value="Unassembled WGS sequence"/>
</dbReference>
<dbReference type="EMBL" id="BMAV01003693">
    <property type="protein sequence ID" value="GFY43475.1"/>
    <property type="molecule type" value="Genomic_DNA"/>
</dbReference>
<reference evidence="2" key="1">
    <citation type="submission" date="2020-08" db="EMBL/GenBank/DDBJ databases">
        <title>Multicomponent nature underlies the extraordinary mechanical properties of spider dragline silk.</title>
        <authorList>
            <person name="Kono N."/>
            <person name="Nakamura H."/>
            <person name="Mori M."/>
            <person name="Yoshida Y."/>
            <person name="Ohtoshi R."/>
            <person name="Malay A.D."/>
            <person name="Moran D.A.P."/>
            <person name="Tomita M."/>
            <person name="Numata K."/>
            <person name="Arakawa K."/>
        </authorList>
    </citation>
    <scope>NUCLEOTIDE SEQUENCE</scope>
</reference>
<name>A0A8X6WYB3_9ARAC</name>
<keyword evidence="3" id="KW-1185">Reference proteome</keyword>
<evidence type="ECO:0000256" key="1">
    <source>
        <dbReference type="SAM" id="MobiDB-lite"/>
    </source>
</evidence>
<evidence type="ECO:0000313" key="3">
    <source>
        <dbReference type="Proteomes" id="UP000886998"/>
    </source>
</evidence>
<protein>
    <submittedName>
        <fullName evidence="2">Uncharacterized protein</fullName>
    </submittedName>
</protein>